<dbReference type="AlphaFoldDB" id="A0A549YMZ8"/>
<dbReference type="PIRSF" id="PIRSF012509">
    <property type="entry name" value="CamS"/>
    <property type="match status" value="1"/>
</dbReference>
<keyword evidence="3" id="KW-1185">Reference proteome</keyword>
<organism evidence="2 3">
    <name type="scientific">Lentibacillus cibarius</name>
    <dbReference type="NCBI Taxonomy" id="2583219"/>
    <lineage>
        <taxon>Bacteria</taxon>
        <taxon>Bacillati</taxon>
        <taxon>Bacillota</taxon>
        <taxon>Bacilli</taxon>
        <taxon>Bacillales</taxon>
        <taxon>Bacillaceae</taxon>
        <taxon>Lentibacillus</taxon>
    </lineage>
</organism>
<accession>A0A549YMZ8</accession>
<name>A0A549YMZ8_9BACI</name>
<evidence type="ECO:0000313" key="2">
    <source>
        <dbReference type="EMBL" id="TRM13217.1"/>
    </source>
</evidence>
<protein>
    <submittedName>
        <fullName evidence="2">CamS family sex pheromone protein</fullName>
    </submittedName>
</protein>
<dbReference type="Gene3D" id="3.10.570.10">
    <property type="entry name" value="sex pheromone staph- cam373 precursor domain"/>
    <property type="match status" value="1"/>
</dbReference>
<evidence type="ECO:0000256" key="1">
    <source>
        <dbReference type="SAM" id="SignalP"/>
    </source>
</evidence>
<comment type="caution">
    <text evidence="2">The sequence shown here is derived from an EMBL/GenBank/DDBJ whole genome shotgun (WGS) entry which is preliminary data.</text>
</comment>
<feature type="chain" id="PRO_5021872322" evidence="1">
    <location>
        <begin position="24"/>
        <end position="413"/>
    </location>
</feature>
<feature type="signal peptide" evidence="1">
    <location>
        <begin position="1"/>
        <end position="23"/>
    </location>
</feature>
<evidence type="ECO:0000313" key="3">
    <source>
        <dbReference type="Proteomes" id="UP000319280"/>
    </source>
</evidence>
<sequence>MKKVLLWLAITLLILSGCAPSLNNNEDEVVEKENDTKQPEKSIVPSYQLSDENYRTILPYRTSSSRGVITNQVMNRMDIGEMETGLRRLSKAYYDPEKYFFEEGQYLTSDMLYKWLDRNLTKDQVEDALNKRVEQIEKSGKEVDEEDKEAIRKELQLGLNPAIADDESKKQQKENPKYLTHILEHNFLKKNEDNTVELIGASIGIAMKSDYAFQTEIGGPTYHKKIDKKTMLKKGKQITQTVLERVRKIDGMSDIPIMFALYREEEQGSPVPGSYVAKTQVSGGDMTIGDWETVNEENILFPSDEGEKKYYDQQQLINDFSNKIQEYFPNYVGVIGEGFYVNEELQKLTLEIPLEFFGKGEVIGFTQYTYGLIQEMFQNYYELEVKIKTNKQMESVIYRDAGDKDPVVHIFDK</sequence>
<dbReference type="CDD" id="cd13441">
    <property type="entry name" value="CamS_repeat_1"/>
    <property type="match status" value="1"/>
</dbReference>
<dbReference type="Pfam" id="PF07537">
    <property type="entry name" value="CamS"/>
    <property type="match status" value="1"/>
</dbReference>
<dbReference type="CDD" id="cd13440">
    <property type="entry name" value="CamS_repeat_2"/>
    <property type="match status" value="1"/>
</dbReference>
<dbReference type="PROSITE" id="PS51257">
    <property type="entry name" value="PROKAR_LIPOPROTEIN"/>
    <property type="match status" value="1"/>
</dbReference>
<dbReference type="EMBL" id="VJMZ01000001">
    <property type="protein sequence ID" value="TRM13217.1"/>
    <property type="molecule type" value="Genomic_DNA"/>
</dbReference>
<reference evidence="2 3" key="1">
    <citation type="submission" date="2019-07" db="EMBL/GenBank/DDBJ databases">
        <title>Genomic analysis of Lentibacillus sp. NKC851-2.</title>
        <authorList>
            <person name="Oh Y.J."/>
        </authorList>
    </citation>
    <scope>NUCLEOTIDE SEQUENCE [LARGE SCALE GENOMIC DNA]</scope>
    <source>
        <strain evidence="2 3">NKC851-2</strain>
    </source>
</reference>
<proteinExistence type="predicted"/>
<keyword evidence="1" id="KW-0732">Signal</keyword>
<dbReference type="InterPro" id="IPR011426">
    <property type="entry name" value="CamS"/>
</dbReference>
<gene>
    <name evidence="2" type="ORF">FH966_07640</name>
</gene>
<dbReference type="Proteomes" id="UP000319280">
    <property type="component" value="Unassembled WGS sequence"/>
</dbReference>